<dbReference type="RefSeq" id="WP_055286868.1">
    <property type="nucleotide sequence ID" value="NZ_CYYP01000012.1"/>
</dbReference>
<keyword evidence="1" id="KW-0378">Hydrolase</keyword>
<dbReference type="Gene3D" id="3.30.1240.10">
    <property type="match status" value="1"/>
</dbReference>
<dbReference type="Gene3D" id="3.40.50.1000">
    <property type="entry name" value="HAD superfamily/HAD-like"/>
    <property type="match status" value="1"/>
</dbReference>
<dbReference type="GO" id="GO:0000287">
    <property type="term" value="F:magnesium ion binding"/>
    <property type="evidence" value="ECO:0007669"/>
    <property type="project" value="TreeGrafter"/>
</dbReference>
<accession>A0A174E8X4</accession>
<dbReference type="InterPro" id="IPR036412">
    <property type="entry name" value="HAD-like_sf"/>
</dbReference>
<organism evidence="1 2">
    <name type="scientific">Collinsella aerofaciens</name>
    <dbReference type="NCBI Taxonomy" id="74426"/>
    <lineage>
        <taxon>Bacteria</taxon>
        <taxon>Bacillati</taxon>
        <taxon>Actinomycetota</taxon>
        <taxon>Coriobacteriia</taxon>
        <taxon>Coriobacteriales</taxon>
        <taxon>Coriobacteriaceae</taxon>
        <taxon>Collinsella</taxon>
    </lineage>
</organism>
<dbReference type="SFLD" id="SFLDG01140">
    <property type="entry name" value="C2.B:_Phosphomannomutase_and_P"/>
    <property type="match status" value="1"/>
</dbReference>
<evidence type="ECO:0000313" key="2">
    <source>
        <dbReference type="Proteomes" id="UP000095468"/>
    </source>
</evidence>
<dbReference type="Proteomes" id="UP000095468">
    <property type="component" value="Unassembled WGS sequence"/>
</dbReference>
<dbReference type="NCBIfam" id="TIGR00099">
    <property type="entry name" value="Cof-subfamily"/>
    <property type="match status" value="1"/>
</dbReference>
<dbReference type="InterPro" id="IPR006379">
    <property type="entry name" value="HAD-SF_hydro_IIB"/>
</dbReference>
<dbReference type="PANTHER" id="PTHR10000:SF8">
    <property type="entry name" value="HAD SUPERFAMILY HYDROLASE-LIKE, TYPE 3"/>
    <property type="match status" value="1"/>
</dbReference>
<dbReference type="GO" id="GO:0016791">
    <property type="term" value="F:phosphatase activity"/>
    <property type="evidence" value="ECO:0007669"/>
    <property type="project" value="UniProtKB-ARBA"/>
</dbReference>
<dbReference type="SUPFAM" id="SSF56784">
    <property type="entry name" value="HAD-like"/>
    <property type="match status" value="1"/>
</dbReference>
<dbReference type="CDD" id="cd07516">
    <property type="entry name" value="HAD_Pase"/>
    <property type="match status" value="1"/>
</dbReference>
<sequence>MAIKAIAMDIDGTLTNDQKVISQRTREKLLAAQESGIKLILASGRPVWGLHALAQELDLQNHDGLLVAFNGAHVVDAQTDEVLFDQAMPADELHRLIDHLRNFDVIPMISLGRDLHVEDSYHCMITLPDGSQKNIVKYERDACDLKIREVESLHEVVDTYPVDKLLTAGDPAYLQAHHEEMYAPFAQTLSGMFTADWYFEFTAPGIDKARALEGSLSKLGIDASEVVSFGDGQNDKSMIEWAGTGVAMGNAVDEVKAVAQMVTANNNEDGIAAALDKLLG</sequence>
<reference evidence="1 2" key="1">
    <citation type="submission" date="2015-09" db="EMBL/GenBank/DDBJ databases">
        <authorList>
            <consortium name="Pathogen Informatics"/>
        </authorList>
    </citation>
    <scope>NUCLEOTIDE SEQUENCE [LARGE SCALE GENOMIC DNA]</scope>
    <source>
        <strain evidence="1 2">2789STDY5608823</strain>
    </source>
</reference>
<proteinExistence type="predicted"/>
<dbReference type="EMBL" id="CYYP01000012">
    <property type="protein sequence ID" value="CUO32919.1"/>
    <property type="molecule type" value="Genomic_DNA"/>
</dbReference>
<protein>
    <submittedName>
        <fullName evidence="1">Putative hydrolase M6_Spy0533</fullName>
        <ecNumber evidence="1">3.-.-.-</ecNumber>
    </submittedName>
</protein>
<dbReference type="InterPro" id="IPR000150">
    <property type="entry name" value="Cof"/>
</dbReference>
<evidence type="ECO:0000313" key="1">
    <source>
        <dbReference type="EMBL" id="CUO32919.1"/>
    </source>
</evidence>
<dbReference type="AlphaFoldDB" id="A0A174E8X4"/>
<dbReference type="PROSITE" id="PS01229">
    <property type="entry name" value="COF_2"/>
    <property type="match status" value="1"/>
</dbReference>
<dbReference type="InterPro" id="IPR023214">
    <property type="entry name" value="HAD_sf"/>
</dbReference>
<dbReference type="Pfam" id="PF08282">
    <property type="entry name" value="Hydrolase_3"/>
    <property type="match status" value="1"/>
</dbReference>
<dbReference type="PANTHER" id="PTHR10000">
    <property type="entry name" value="PHOSPHOSERINE PHOSPHATASE"/>
    <property type="match status" value="1"/>
</dbReference>
<name>A0A174E8X4_9ACTN</name>
<dbReference type="GO" id="GO:0005829">
    <property type="term" value="C:cytosol"/>
    <property type="evidence" value="ECO:0007669"/>
    <property type="project" value="TreeGrafter"/>
</dbReference>
<gene>
    <name evidence="1" type="ORF">ERS852381_01383</name>
</gene>
<dbReference type="EC" id="3.-.-.-" evidence="1"/>
<dbReference type="SFLD" id="SFLDG01144">
    <property type="entry name" value="C2.B.4:_PGP_Like"/>
    <property type="match status" value="1"/>
</dbReference>
<dbReference type="SFLD" id="SFLDS00003">
    <property type="entry name" value="Haloacid_Dehalogenase"/>
    <property type="match status" value="1"/>
</dbReference>
<dbReference type="NCBIfam" id="TIGR01484">
    <property type="entry name" value="HAD-SF-IIB"/>
    <property type="match status" value="1"/>
</dbReference>